<protein>
    <recommendedName>
        <fullName evidence="3">Ribosomal protein</fullName>
    </recommendedName>
</protein>
<dbReference type="EMBL" id="BTSX01000002">
    <property type="protein sequence ID" value="GMS82996.1"/>
    <property type="molecule type" value="Genomic_DNA"/>
</dbReference>
<keyword evidence="2" id="KW-1185">Reference proteome</keyword>
<evidence type="ECO:0000313" key="1">
    <source>
        <dbReference type="EMBL" id="GMS82996.1"/>
    </source>
</evidence>
<name>A0AAV5SI77_9BILA</name>
<dbReference type="Proteomes" id="UP001432027">
    <property type="component" value="Unassembled WGS sequence"/>
</dbReference>
<proteinExistence type="predicted"/>
<reference evidence="1" key="1">
    <citation type="submission" date="2023-10" db="EMBL/GenBank/DDBJ databases">
        <title>Genome assembly of Pristionchus species.</title>
        <authorList>
            <person name="Yoshida K."/>
            <person name="Sommer R.J."/>
        </authorList>
    </citation>
    <scope>NUCLEOTIDE SEQUENCE</scope>
    <source>
        <strain evidence="1">RS0144</strain>
    </source>
</reference>
<evidence type="ECO:0008006" key="3">
    <source>
        <dbReference type="Google" id="ProtNLM"/>
    </source>
</evidence>
<gene>
    <name evidence="1" type="ORF">PENTCL1PPCAC_5171</name>
</gene>
<feature type="non-terminal residue" evidence="1">
    <location>
        <position position="1"/>
    </location>
</feature>
<organism evidence="1 2">
    <name type="scientific">Pristionchus entomophagus</name>
    <dbReference type="NCBI Taxonomy" id="358040"/>
    <lineage>
        <taxon>Eukaryota</taxon>
        <taxon>Metazoa</taxon>
        <taxon>Ecdysozoa</taxon>
        <taxon>Nematoda</taxon>
        <taxon>Chromadorea</taxon>
        <taxon>Rhabditida</taxon>
        <taxon>Rhabditina</taxon>
        <taxon>Diplogasteromorpha</taxon>
        <taxon>Diplogasteroidea</taxon>
        <taxon>Neodiplogasteridae</taxon>
        <taxon>Pristionchus</taxon>
    </lineage>
</organism>
<evidence type="ECO:0000313" key="2">
    <source>
        <dbReference type="Proteomes" id="UP001432027"/>
    </source>
</evidence>
<comment type="caution">
    <text evidence="1">The sequence shown here is derived from an EMBL/GenBank/DDBJ whole genome shotgun (WGS) entry which is preliminary data.</text>
</comment>
<sequence length="311" mass="33782">FSQRNTSLSPLHKNVRTGVFYSLIITILDVIRVLTAQRTIDDGELDQLSPLVLVVRGRQQLGHRSHAATQLGLGGDLGHVGGVDEHVQWIDEMLPAGVVEQTRLAHRVLQRSAAADEDVAVRLALDLLHTDAARAQDASDEVASGVVGDGDLLLNGDAALEWVAVRADERRTAPLDGEDVVVVGERARRHRRERVALQRGDCGGGRRGVVLVVMHEGYGRRRHAGRLRRSRRLRGYGRTAWVQHAPDAVDLLVEQAERVRVGAGERVQLAHVLQFLIQVRGAVLDDVTAGGGVLQESVGGGDHGWLVSEAL</sequence>
<dbReference type="AlphaFoldDB" id="A0AAV5SI77"/>
<accession>A0AAV5SI77</accession>